<dbReference type="AlphaFoldDB" id="A0A7X3H9B8"/>
<sequence length="672" mass="70086">MANRLSKVPAVRNIPGTPGVPAIPAYCVDVPVFSDFGAYANNLQLMASLTQMLTQQKLGNTYYGEVGIDASGRPLYGPKVVGVPPEIRDMFVGAGGAGGPLVWYYEKRCYPATPAVPAVPPKVVYDALPGWNSGGQSIGGLLGDGYAQFIIGPSSIGAVVGLNSRSDTVSPADCSHAFYGHQGALDIYEGGVVVQSVATPLSARPVLRVARSKGIVQYLVDGVVVRTSPTRSTGFARLDVSLYAAGDFVEDPLLANYNFGTASGRVGITASFDRRPRAEGRVGVSGYALGRVGDRRYSSASGRVGIQSSAVGHTLNHSSAAVDIGIEGQATPAANGGVGTFRGGYLGIGGDRAYAQGVGVYRGGYQGEGRAGFPEISFSYGVGYGPKPLGTGRVISGGVGRGSGVAAAAQGVGGEHGYAQGVGVYRGGYIGIGYAPWLDSSSAQFSEPVLVRDTFSLGADLQASFISTVTVGDDVLLEVEITEGLEWFETIFAGSLMAEQGDVDLAFADQVLVSTQSNIPQLEGIQYASNILTGAITRYSNFDFLAIGRTPYGSFGVREDGIYRIAPGDDDGDTVDMQVDFGATDYGTNQLKRVDAVYFGLCTDGQVLAVLRADDGAEHTYKVVSREPTLRATTAKGVTGRSWRLKLKIYAASQAELATVETSVAASSRRLS</sequence>
<proteinExistence type="predicted"/>
<accession>A0A7X3H9B8</accession>
<evidence type="ECO:0000313" key="1">
    <source>
        <dbReference type="EMBL" id="MWK56894.1"/>
    </source>
</evidence>
<dbReference type="RefSeq" id="WP_160481020.1">
    <property type="nucleotide sequence ID" value="NZ_WTFN01000027.1"/>
</dbReference>
<gene>
    <name evidence="1" type="ORF">GO594_12980</name>
</gene>
<name>A0A7X3H9B8_9GAMM</name>
<dbReference type="EMBL" id="WTFN01000027">
    <property type="protein sequence ID" value="MWK56894.1"/>
    <property type="molecule type" value="Genomic_DNA"/>
</dbReference>
<dbReference type="Proteomes" id="UP000461288">
    <property type="component" value="Unassembled WGS sequence"/>
</dbReference>
<protein>
    <submittedName>
        <fullName evidence="1">Uncharacterized protein</fullName>
    </submittedName>
</protein>
<comment type="caution">
    <text evidence="1">The sequence shown here is derived from an EMBL/GenBank/DDBJ whole genome shotgun (WGS) entry which is preliminary data.</text>
</comment>
<reference evidence="1 2" key="1">
    <citation type="submission" date="2019-12" db="EMBL/GenBank/DDBJ databases">
        <title>Draft genome sequence of Pseudomonas otitidis recovered from a chicken carcass.</title>
        <authorList>
            <person name="Vieira T.R."/>
            <person name="Oliviera E.F.C."/>
            <person name="Silva N.M.V."/>
            <person name="Sambrano G.E."/>
            <person name="Cibulski S.P."/>
            <person name="Cardoso M.R.I."/>
        </authorList>
    </citation>
    <scope>NUCLEOTIDE SEQUENCE [LARGE SCALE GENOMIC DNA]</scope>
    <source>
        <strain evidence="1 2">25_K</strain>
    </source>
</reference>
<organism evidence="1 2">
    <name type="scientific">Metapseudomonas otitidis</name>
    <dbReference type="NCBI Taxonomy" id="319939"/>
    <lineage>
        <taxon>Bacteria</taxon>
        <taxon>Pseudomonadati</taxon>
        <taxon>Pseudomonadota</taxon>
        <taxon>Gammaproteobacteria</taxon>
        <taxon>Pseudomonadales</taxon>
        <taxon>Pseudomonadaceae</taxon>
        <taxon>Metapseudomonas</taxon>
    </lineage>
</organism>
<evidence type="ECO:0000313" key="2">
    <source>
        <dbReference type="Proteomes" id="UP000461288"/>
    </source>
</evidence>